<name>A0ABQ6CNN2_9HYPH</name>
<dbReference type="RefSeq" id="WP_284314936.1">
    <property type="nucleotide sequence ID" value="NZ_BSPC01000054.1"/>
</dbReference>
<organism evidence="3 4">
    <name type="scientific">Labrys miyagiensis</name>
    <dbReference type="NCBI Taxonomy" id="346912"/>
    <lineage>
        <taxon>Bacteria</taxon>
        <taxon>Pseudomonadati</taxon>
        <taxon>Pseudomonadota</taxon>
        <taxon>Alphaproteobacteria</taxon>
        <taxon>Hyphomicrobiales</taxon>
        <taxon>Xanthobacteraceae</taxon>
        <taxon>Labrys</taxon>
    </lineage>
</organism>
<gene>
    <name evidence="3" type="ORF">GCM10007874_49630</name>
</gene>
<evidence type="ECO:0000313" key="4">
    <source>
        <dbReference type="Proteomes" id="UP001156882"/>
    </source>
</evidence>
<reference evidence="4" key="1">
    <citation type="journal article" date="2019" name="Int. J. Syst. Evol. Microbiol.">
        <title>The Global Catalogue of Microorganisms (GCM) 10K type strain sequencing project: providing services to taxonomists for standard genome sequencing and annotation.</title>
        <authorList>
            <consortium name="The Broad Institute Genomics Platform"/>
            <consortium name="The Broad Institute Genome Sequencing Center for Infectious Disease"/>
            <person name="Wu L."/>
            <person name="Ma J."/>
        </authorList>
    </citation>
    <scope>NUCLEOTIDE SEQUENCE [LARGE SCALE GENOMIC DNA]</scope>
    <source>
        <strain evidence="4">NBRC 101365</strain>
    </source>
</reference>
<accession>A0ABQ6CNN2</accession>
<feature type="region of interest" description="Disordered" evidence="1">
    <location>
        <begin position="1"/>
        <end position="34"/>
    </location>
</feature>
<evidence type="ECO:0000256" key="1">
    <source>
        <dbReference type="SAM" id="MobiDB-lite"/>
    </source>
</evidence>
<sequence>MAEPEQGIAASQWTGNGPDHDHANKAAARRQWRHAGAGGAAAGAMGTDHWVLGLVIASVYLALWLLFREPREARD</sequence>
<keyword evidence="4" id="KW-1185">Reference proteome</keyword>
<keyword evidence="2" id="KW-0472">Membrane</keyword>
<feature type="transmembrane region" description="Helical" evidence="2">
    <location>
        <begin position="50"/>
        <end position="67"/>
    </location>
</feature>
<evidence type="ECO:0000313" key="3">
    <source>
        <dbReference type="EMBL" id="GLS21946.1"/>
    </source>
</evidence>
<comment type="caution">
    <text evidence="3">The sequence shown here is derived from an EMBL/GenBank/DDBJ whole genome shotgun (WGS) entry which is preliminary data.</text>
</comment>
<proteinExistence type="predicted"/>
<protein>
    <submittedName>
        <fullName evidence="3">Uncharacterized protein</fullName>
    </submittedName>
</protein>
<keyword evidence="2" id="KW-0812">Transmembrane</keyword>
<keyword evidence="2" id="KW-1133">Transmembrane helix</keyword>
<dbReference type="EMBL" id="BSPC01000054">
    <property type="protein sequence ID" value="GLS21946.1"/>
    <property type="molecule type" value="Genomic_DNA"/>
</dbReference>
<evidence type="ECO:0000256" key="2">
    <source>
        <dbReference type="SAM" id="Phobius"/>
    </source>
</evidence>
<dbReference type="Proteomes" id="UP001156882">
    <property type="component" value="Unassembled WGS sequence"/>
</dbReference>